<dbReference type="NCBIfam" id="NF033749">
    <property type="entry name" value="bact_hemeryth"/>
    <property type="match status" value="1"/>
</dbReference>
<name>A0A1G6NEF6_9BACT</name>
<evidence type="ECO:0000313" key="7">
    <source>
        <dbReference type="Proteomes" id="UP000199452"/>
    </source>
</evidence>
<dbReference type="PANTHER" id="PTHR37164:SF1">
    <property type="entry name" value="BACTERIOHEMERYTHRIN"/>
    <property type="match status" value="1"/>
</dbReference>
<comment type="similarity">
    <text evidence="1">Belongs to the hemerythrin family.</text>
</comment>
<dbReference type="CDD" id="cd12107">
    <property type="entry name" value="Hemerythrin"/>
    <property type="match status" value="1"/>
</dbReference>
<dbReference type="InterPro" id="IPR012312">
    <property type="entry name" value="Hemerythrin-like"/>
</dbReference>
<keyword evidence="2" id="KW-0813">Transport</keyword>
<dbReference type="Proteomes" id="UP000199452">
    <property type="component" value="Unassembled WGS sequence"/>
</dbReference>
<dbReference type="AlphaFoldDB" id="A0A1G6NEF6"/>
<evidence type="ECO:0000256" key="2">
    <source>
        <dbReference type="ARBA" id="ARBA00022621"/>
    </source>
</evidence>
<dbReference type="SUPFAM" id="SSF47188">
    <property type="entry name" value="Hemerythrin-like"/>
    <property type="match status" value="1"/>
</dbReference>
<evidence type="ECO:0000256" key="4">
    <source>
        <dbReference type="ARBA" id="ARBA00023004"/>
    </source>
</evidence>
<evidence type="ECO:0000256" key="3">
    <source>
        <dbReference type="ARBA" id="ARBA00022723"/>
    </source>
</evidence>
<keyword evidence="2" id="KW-0561">Oxygen transport</keyword>
<keyword evidence="3" id="KW-0479">Metal-binding</keyword>
<dbReference type="InterPro" id="IPR012827">
    <property type="entry name" value="Hemerythrin_metal-bd"/>
</dbReference>
<dbReference type="GO" id="GO:0046872">
    <property type="term" value="F:metal ion binding"/>
    <property type="evidence" value="ECO:0007669"/>
    <property type="project" value="UniProtKB-KW"/>
</dbReference>
<evidence type="ECO:0000259" key="5">
    <source>
        <dbReference type="Pfam" id="PF01814"/>
    </source>
</evidence>
<dbReference type="Gene3D" id="1.20.120.50">
    <property type="entry name" value="Hemerythrin-like"/>
    <property type="match status" value="1"/>
</dbReference>
<dbReference type="OrthoDB" id="9797092at2"/>
<dbReference type="GO" id="GO:0005344">
    <property type="term" value="F:oxygen carrier activity"/>
    <property type="evidence" value="ECO:0007669"/>
    <property type="project" value="UniProtKB-KW"/>
</dbReference>
<dbReference type="PROSITE" id="PS00550">
    <property type="entry name" value="HEMERYTHRINS"/>
    <property type="match status" value="1"/>
</dbReference>
<dbReference type="InterPro" id="IPR035938">
    <property type="entry name" value="Hemerythrin-like_sf"/>
</dbReference>
<dbReference type="InterPro" id="IPR050669">
    <property type="entry name" value="Hemerythrin"/>
</dbReference>
<dbReference type="NCBIfam" id="TIGR02481">
    <property type="entry name" value="hemeryth_dom"/>
    <property type="match status" value="1"/>
</dbReference>
<dbReference type="PANTHER" id="PTHR37164">
    <property type="entry name" value="BACTERIOHEMERYTHRIN"/>
    <property type="match status" value="1"/>
</dbReference>
<protein>
    <submittedName>
        <fullName evidence="6">Hemerythrin</fullName>
    </submittedName>
</protein>
<keyword evidence="4" id="KW-0408">Iron</keyword>
<dbReference type="EMBL" id="FMYP01000042">
    <property type="protein sequence ID" value="SDC66091.1"/>
    <property type="molecule type" value="Genomic_DNA"/>
</dbReference>
<keyword evidence="7" id="KW-1185">Reference proteome</keyword>
<evidence type="ECO:0000256" key="1">
    <source>
        <dbReference type="ARBA" id="ARBA00010587"/>
    </source>
</evidence>
<gene>
    <name evidence="6" type="ORF">SAMN05216323_104227</name>
</gene>
<feature type="domain" description="Hemerythrin-like" evidence="5">
    <location>
        <begin position="24"/>
        <end position="137"/>
    </location>
</feature>
<sequence length="146" mass="17240">MGANFLIKESLMFFIDWDKKYELGIKSIDDDHQKLVALIDELLVALSNGKGRELLAPIIKKVEDYTLYHFRREEFFMKCAKYPNLENHIIEHQHFIEKIKAMKAKSRLNDSTVAIELMKFLKEWLINHIQVSDRKYEAILKKSGVQ</sequence>
<dbReference type="InterPro" id="IPR016131">
    <property type="entry name" value="Haemerythrin_Fe_BS"/>
</dbReference>
<organism evidence="6 7">
    <name type="scientific">Williamwhitmania taraxaci</name>
    <dbReference type="NCBI Taxonomy" id="1640674"/>
    <lineage>
        <taxon>Bacteria</taxon>
        <taxon>Pseudomonadati</taxon>
        <taxon>Bacteroidota</taxon>
        <taxon>Bacteroidia</taxon>
        <taxon>Bacteroidales</taxon>
        <taxon>Williamwhitmaniaceae</taxon>
        <taxon>Williamwhitmania</taxon>
    </lineage>
</organism>
<accession>A0A1G6NEF6</accession>
<reference evidence="6 7" key="1">
    <citation type="submission" date="2016-09" db="EMBL/GenBank/DDBJ databases">
        <authorList>
            <person name="Capua I."/>
            <person name="De Benedictis P."/>
            <person name="Joannis T."/>
            <person name="Lombin L.H."/>
            <person name="Cattoli G."/>
        </authorList>
    </citation>
    <scope>NUCLEOTIDE SEQUENCE [LARGE SCALE GENOMIC DNA]</scope>
    <source>
        <strain evidence="6 7">A7P-90m</strain>
    </source>
</reference>
<proteinExistence type="inferred from homology"/>
<dbReference type="STRING" id="1640674.SAMN05216323_104227"/>
<dbReference type="Pfam" id="PF01814">
    <property type="entry name" value="Hemerythrin"/>
    <property type="match status" value="1"/>
</dbReference>
<evidence type="ECO:0000313" key="6">
    <source>
        <dbReference type="EMBL" id="SDC66091.1"/>
    </source>
</evidence>